<feature type="transmembrane region" description="Helical" evidence="4">
    <location>
        <begin position="225"/>
        <end position="249"/>
    </location>
</feature>
<evidence type="ECO:0000256" key="3">
    <source>
        <dbReference type="ARBA" id="ARBA00023136"/>
    </source>
</evidence>
<keyword evidence="2 4" id="KW-1133">Transmembrane helix</keyword>
<feature type="transmembrane region" description="Helical" evidence="4">
    <location>
        <begin position="52"/>
        <end position="72"/>
    </location>
</feature>
<sequence>MSQPIRFHEFLLSNAPYLSAGVLLTFLSSFGQTFFISVFAGQIQTEFDLSHAGWGGLYMVGTTASALLMVAAGGLSDIMRVRHLGAFVLCGLSAACFLMALNHSYWVLPLSIFALRFFGQGMSTHLAVVAMARWFVAARGRALSIAALGVALGQAILPLIFVALMTALDWRTLWLISAAICLCGAPVLVRLLSKERTPQSTSDDVSSTGMDLRHWTRWDALRSPVFWLMAPSILGPAAFTTAFFFHQLHFATTKGWTLLELVAYFPFFTVMSVVSMLVAGWALDRWGATRLMPLYQLPLVAAFVIFATVSSGVGMAAGFLCMAASVGAHSVLPSSFWAEVYGTRNIGAIKALVMAVMVFGTAIGPGLTGLLIDLGIDFGDQGYGIAVYFLLTTLCMVIGVSGARKRLTPVAA</sequence>
<feature type="transmembrane region" description="Helical" evidence="4">
    <location>
        <begin position="348"/>
        <end position="371"/>
    </location>
</feature>
<dbReference type="GO" id="GO:0022857">
    <property type="term" value="F:transmembrane transporter activity"/>
    <property type="evidence" value="ECO:0007669"/>
    <property type="project" value="InterPro"/>
</dbReference>
<evidence type="ECO:0000259" key="5">
    <source>
        <dbReference type="PROSITE" id="PS50850"/>
    </source>
</evidence>
<dbReference type="InterPro" id="IPR020846">
    <property type="entry name" value="MFS_dom"/>
</dbReference>
<dbReference type="InterPro" id="IPR011701">
    <property type="entry name" value="MFS"/>
</dbReference>
<reference evidence="6 7" key="1">
    <citation type="submission" date="2018-03" db="EMBL/GenBank/DDBJ databases">
        <title>Genomic Encyclopedia of Archaeal and Bacterial Type Strains, Phase II (KMG-II): from individual species to whole genera.</title>
        <authorList>
            <person name="Goeker M."/>
        </authorList>
    </citation>
    <scope>NUCLEOTIDE SEQUENCE [LARGE SCALE GENOMIC DNA]</scope>
    <source>
        <strain evidence="6 7">DSM 25328</strain>
    </source>
</reference>
<dbReference type="Proteomes" id="UP000237718">
    <property type="component" value="Unassembled WGS sequence"/>
</dbReference>
<feature type="transmembrane region" description="Helical" evidence="4">
    <location>
        <begin position="117"/>
        <end position="136"/>
    </location>
</feature>
<feature type="transmembrane region" description="Helical" evidence="4">
    <location>
        <begin position="21"/>
        <end position="40"/>
    </location>
</feature>
<keyword evidence="3 4" id="KW-0472">Membrane</keyword>
<evidence type="ECO:0000256" key="4">
    <source>
        <dbReference type="SAM" id="Phobius"/>
    </source>
</evidence>
<feature type="transmembrane region" description="Helical" evidence="4">
    <location>
        <begin position="383"/>
        <end position="403"/>
    </location>
</feature>
<dbReference type="AlphaFoldDB" id="A0A2T1ACX1"/>
<feature type="transmembrane region" description="Helical" evidence="4">
    <location>
        <begin position="295"/>
        <end position="328"/>
    </location>
</feature>
<feature type="domain" description="Major facilitator superfamily (MFS) profile" evidence="5">
    <location>
        <begin position="17"/>
        <end position="404"/>
    </location>
</feature>
<dbReference type="Pfam" id="PF07690">
    <property type="entry name" value="MFS_1"/>
    <property type="match status" value="1"/>
</dbReference>
<feature type="transmembrane region" description="Helical" evidence="4">
    <location>
        <begin position="84"/>
        <end position="105"/>
    </location>
</feature>
<feature type="transmembrane region" description="Helical" evidence="4">
    <location>
        <begin position="143"/>
        <end position="167"/>
    </location>
</feature>
<dbReference type="PANTHER" id="PTHR11360">
    <property type="entry name" value="MONOCARBOXYLATE TRANSPORTER"/>
    <property type="match status" value="1"/>
</dbReference>
<evidence type="ECO:0000256" key="1">
    <source>
        <dbReference type="ARBA" id="ARBA00022692"/>
    </source>
</evidence>
<proteinExistence type="predicted"/>
<name>A0A2T1ACX1_TRISK</name>
<dbReference type="Gene3D" id="1.20.1250.20">
    <property type="entry name" value="MFS general substrate transporter like domains"/>
    <property type="match status" value="1"/>
</dbReference>
<evidence type="ECO:0000313" key="6">
    <source>
        <dbReference type="EMBL" id="PRZ46450.1"/>
    </source>
</evidence>
<dbReference type="InterPro" id="IPR036259">
    <property type="entry name" value="MFS_trans_sf"/>
</dbReference>
<dbReference type="PANTHER" id="PTHR11360:SF308">
    <property type="entry name" value="BLL3089 PROTEIN"/>
    <property type="match status" value="1"/>
</dbReference>
<keyword evidence="1 4" id="KW-0812">Transmembrane</keyword>
<evidence type="ECO:0000313" key="7">
    <source>
        <dbReference type="Proteomes" id="UP000237718"/>
    </source>
</evidence>
<protein>
    <submittedName>
        <fullName evidence="6">MFS transporter</fullName>
    </submittedName>
</protein>
<dbReference type="RefSeq" id="WP_106164562.1">
    <property type="nucleotide sequence ID" value="NZ_PVUF01000010.1"/>
</dbReference>
<dbReference type="EMBL" id="PVUF01000010">
    <property type="protein sequence ID" value="PRZ46450.1"/>
    <property type="molecule type" value="Genomic_DNA"/>
</dbReference>
<gene>
    <name evidence="6" type="ORF">CLV89_110122</name>
</gene>
<dbReference type="InterPro" id="IPR050327">
    <property type="entry name" value="Proton-linked_MCT"/>
</dbReference>
<comment type="caution">
    <text evidence="6">The sequence shown here is derived from an EMBL/GenBank/DDBJ whole genome shotgun (WGS) entry which is preliminary data.</text>
</comment>
<dbReference type="SUPFAM" id="SSF103473">
    <property type="entry name" value="MFS general substrate transporter"/>
    <property type="match status" value="1"/>
</dbReference>
<evidence type="ECO:0000256" key="2">
    <source>
        <dbReference type="ARBA" id="ARBA00022989"/>
    </source>
</evidence>
<dbReference type="OrthoDB" id="1404228at2"/>
<feature type="transmembrane region" description="Helical" evidence="4">
    <location>
        <begin position="173"/>
        <end position="192"/>
    </location>
</feature>
<accession>A0A2T1ACX1</accession>
<dbReference type="PROSITE" id="PS50850">
    <property type="entry name" value="MFS"/>
    <property type="match status" value="1"/>
</dbReference>
<feature type="transmembrane region" description="Helical" evidence="4">
    <location>
        <begin position="261"/>
        <end position="283"/>
    </location>
</feature>
<organism evidence="6 7">
    <name type="scientific">Tritonibacter scottomollicae</name>
    <name type="common">Epibacterium scottomollicae</name>
    <dbReference type="NCBI Taxonomy" id="483013"/>
    <lineage>
        <taxon>Bacteria</taxon>
        <taxon>Pseudomonadati</taxon>
        <taxon>Pseudomonadota</taxon>
        <taxon>Alphaproteobacteria</taxon>
        <taxon>Rhodobacterales</taxon>
        <taxon>Paracoccaceae</taxon>
        <taxon>Tritonibacter</taxon>
    </lineage>
</organism>